<reference evidence="2 3" key="1">
    <citation type="submission" date="2019-05" db="EMBL/GenBank/DDBJ databases">
        <title>Psychrobacillus vulpis sp. nov., a new species isolated from feces of a red fox that inhabits in The Tablas de Daimiel Natural Park, Albacete, Spain.</title>
        <authorList>
            <person name="Rodriguez M."/>
            <person name="Reina J.C."/>
            <person name="Bejar V."/>
            <person name="Llamas I."/>
        </authorList>
    </citation>
    <scope>NUCLEOTIDE SEQUENCE [LARGE SCALE GENOMIC DNA]</scope>
    <source>
        <strain evidence="2 3">NEAU-3TGS17</strain>
    </source>
</reference>
<feature type="region of interest" description="Disordered" evidence="1">
    <location>
        <begin position="19"/>
        <end position="38"/>
    </location>
</feature>
<evidence type="ECO:0000256" key="1">
    <source>
        <dbReference type="SAM" id="MobiDB-lite"/>
    </source>
</evidence>
<sequence>MDYYPRKILSRSKLSKTNSFISDRDTNKSSIGQSGNSDVDVNVNVNIDTTSIAYAYLCSMLATKKMTNDEFETAIRKMEELTNRNSKRLEKNNEYNVKILDEFKQYKQKKQNKQNIRYNNNWGI</sequence>
<evidence type="ECO:0000313" key="2">
    <source>
        <dbReference type="EMBL" id="TQR09529.1"/>
    </source>
</evidence>
<keyword evidence="3" id="KW-1185">Reference proteome</keyword>
<comment type="caution">
    <text evidence="2">The sequence shown here is derived from an EMBL/GenBank/DDBJ whole genome shotgun (WGS) entry which is preliminary data.</text>
</comment>
<evidence type="ECO:0000313" key="3">
    <source>
        <dbReference type="Proteomes" id="UP000317316"/>
    </source>
</evidence>
<dbReference type="RefSeq" id="WP_142540505.1">
    <property type="nucleotide sequence ID" value="NZ_BMIE01000002.1"/>
</dbReference>
<dbReference type="EMBL" id="VDGH01000013">
    <property type="protein sequence ID" value="TQR09529.1"/>
    <property type="molecule type" value="Genomic_DNA"/>
</dbReference>
<protein>
    <submittedName>
        <fullName evidence="2">Uncharacterized protein</fullName>
    </submittedName>
</protein>
<organism evidence="2 3">
    <name type="scientific">Psychrobacillus lasiicapitis</name>
    <dbReference type="NCBI Taxonomy" id="1636719"/>
    <lineage>
        <taxon>Bacteria</taxon>
        <taxon>Bacillati</taxon>
        <taxon>Bacillota</taxon>
        <taxon>Bacilli</taxon>
        <taxon>Bacillales</taxon>
        <taxon>Bacillaceae</taxon>
        <taxon>Psychrobacillus</taxon>
    </lineage>
</organism>
<dbReference type="OrthoDB" id="2881225at2"/>
<gene>
    <name evidence="2" type="ORF">FG382_19265</name>
</gene>
<proteinExistence type="predicted"/>
<dbReference type="AlphaFoldDB" id="A0A544SWE3"/>
<name>A0A544SWE3_9BACI</name>
<dbReference type="Proteomes" id="UP000317316">
    <property type="component" value="Unassembled WGS sequence"/>
</dbReference>
<accession>A0A544SWE3</accession>